<reference evidence="1 2" key="1">
    <citation type="journal article" date="2022" name="G3 (Bethesda)">
        <title>Whole-genome sequence and methylome profiling of the almond [Prunus dulcis (Mill.) D.A. Webb] cultivar 'Nonpareil'.</title>
        <authorList>
            <person name="D'Amico-Willman K.M."/>
            <person name="Ouma W.Z."/>
            <person name="Meulia T."/>
            <person name="Sideli G.M."/>
            <person name="Gradziel T.M."/>
            <person name="Fresnedo-Ramirez J."/>
        </authorList>
    </citation>
    <scope>NUCLEOTIDE SEQUENCE [LARGE SCALE GENOMIC DNA]</scope>
    <source>
        <strain evidence="1">Clone GOH B32 T37-40</strain>
    </source>
</reference>
<name>A0AAD4VPD2_PRUDU</name>
<dbReference type="Proteomes" id="UP001054821">
    <property type="component" value="Chromosome 5"/>
</dbReference>
<sequence>MRWGQANGETLLTFRQKVSVFSKWARHRGDVGNSTGFTSDFGKFGVGPFNWDPPLPEHVANFSIVCPEQRVEDTKNTTFLWEE</sequence>
<proteinExistence type="predicted"/>
<accession>A0AAD4VPD2</accession>
<evidence type="ECO:0000313" key="2">
    <source>
        <dbReference type="Proteomes" id="UP001054821"/>
    </source>
</evidence>
<keyword evidence="2" id="KW-1185">Reference proteome</keyword>
<gene>
    <name evidence="1" type="ORF">L3X38_027405</name>
</gene>
<dbReference type="EMBL" id="JAJFAZ020000005">
    <property type="protein sequence ID" value="KAI5328009.1"/>
    <property type="molecule type" value="Genomic_DNA"/>
</dbReference>
<organism evidence="1 2">
    <name type="scientific">Prunus dulcis</name>
    <name type="common">Almond</name>
    <name type="synonym">Amygdalus dulcis</name>
    <dbReference type="NCBI Taxonomy" id="3755"/>
    <lineage>
        <taxon>Eukaryota</taxon>
        <taxon>Viridiplantae</taxon>
        <taxon>Streptophyta</taxon>
        <taxon>Embryophyta</taxon>
        <taxon>Tracheophyta</taxon>
        <taxon>Spermatophyta</taxon>
        <taxon>Magnoliopsida</taxon>
        <taxon>eudicotyledons</taxon>
        <taxon>Gunneridae</taxon>
        <taxon>Pentapetalae</taxon>
        <taxon>rosids</taxon>
        <taxon>fabids</taxon>
        <taxon>Rosales</taxon>
        <taxon>Rosaceae</taxon>
        <taxon>Amygdaloideae</taxon>
        <taxon>Amygdaleae</taxon>
        <taxon>Prunus</taxon>
    </lineage>
</organism>
<evidence type="ECO:0000313" key="1">
    <source>
        <dbReference type="EMBL" id="KAI5328009.1"/>
    </source>
</evidence>
<dbReference type="AlphaFoldDB" id="A0AAD4VPD2"/>
<comment type="caution">
    <text evidence="1">The sequence shown here is derived from an EMBL/GenBank/DDBJ whole genome shotgun (WGS) entry which is preliminary data.</text>
</comment>
<protein>
    <submittedName>
        <fullName evidence="1">Uncharacterized protein</fullName>
    </submittedName>
</protein>